<dbReference type="Proteomes" id="UP000772434">
    <property type="component" value="Unassembled WGS sequence"/>
</dbReference>
<dbReference type="EMBL" id="JADNRY010000219">
    <property type="protein sequence ID" value="KAF9060991.1"/>
    <property type="molecule type" value="Genomic_DNA"/>
</dbReference>
<feature type="compositionally biased region" description="Low complexity" evidence="1">
    <location>
        <begin position="185"/>
        <end position="228"/>
    </location>
</feature>
<gene>
    <name evidence="2" type="ORF">BDP27DRAFT_1429457</name>
</gene>
<reference evidence="2" key="1">
    <citation type="submission" date="2020-11" db="EMBL/GenBank/DDBJ databases">
        <authorList>
            <consortium name="DOE Joint Genome Institute"/>
            <person name="Ahrendt S."/>
            <person name="Riley R."/>
            <person name="Andreopoulos W."/>
            <person name="Labutti K."/>
            <person name="Pangilinan J."/>
            <person name="Ruiz-Duenas F.J."/>
            <person name="Barrasa J.M."/>
            <person name="Sanchez-Garcia M."/>
            <person name="Camarero S."/>
            <person name="Miyauchi S."/>
            <person name="Serrano A."/>
            <person name="Linde D."/>
            <person name="Babiker R."/>
            <person name="Drula E."/>
            <person name="Ayuso-Fernandez I."/>
            <person name="Pacheco R."/>
            <person name="Padilla G."/>
            <person name="Ferreira P."/>
            <person name="Barriuso J."/>
            <person name="Kellner H."/>
            <person name="Castanera R."/>
            <person name="Alfaro M."/>
            <person name="Ramirez L."/>
            <person name="Pisabarro A.G."/>
            <person name="Kuo A."/>
            <person name="Tritt A."/>
            <person name="Lipzen A."/>
            <person name="He G."/>
            <person name="Yan M."/>
            <person name="Ng V."/>
            <person name="Cullen D."/>
            <person name="Martin F."/>
            <person name="Rosso M.-N."/>
            <person name="Henrissat B."/>
            <person name="Hibbett D."/>
            <person name="Martinez A.T."/>
            <person name="Grigoriev I.V."/>
        </authorList>
    </citation>
    <scope>NUCLEOTIDE SEQUENCE</scope>
    <source>
        <strain evidence="2">AH 40177</strain>
    </source>
</reference>
<keyword evidence="3" id="KW-1185">Reference proteome</keyword>
<feature type="compositionally biased region" description="Basic and acidic residues" evidence="1">
    <location>
        <begin position="377"/>
        <end position="388"/>
    </location>
</feature>
<organism evidence="2 3">
    <name type="scientific">Rhodocollybia butyracea</name>
    <dbReference type="NCBI Taxonomy" id="206335"/>
    <lineage>
        <taxon>Eukaryota</taxon>
        <taxon>Fungi</taxon>
        <taxon>Dikarya</taxon>
        <taxon>Basidiomycota</taxon>
        <taxon>Agaricomycotina</taxon>
        <taxon>Agaricomycetes</taxon>
        <taxon>Agaricomycetidae</taxon>
        <taxon>Agaricales</taxon>
        <taxon>Marasmiineae</taxon>
        <taxon>Omphalotaceae</taxon>
        <taxon>Rhodocollybia</taxon>
    </lineage>
</organism>
<feature type="region of interest" description="Disordered" evidence="1">
    <location>
        <begin position="175"/>
        <end position="247"/>
    </location>
</feature>
<evidence type="ECO:0000256" key="1">
    <source>
        <dbReference type="SAM" id="MobiDB-lite"/>
    </source>
</evidence>
<dbReference type="AlphaFoldDB" id="A0A9P5TZM4"/>
<evidence type="ECO:0000313" key="2">
    <source>
        <dbReference type="EMBL" id="KAF9060991.1"/>
    </source>
</evidence>
<accession>A0A9P5TZM4</accession>
<protein>
    <submittedName>
        <fullName evidence="2">Uncharacterized protein</fullName>
    </submittedName>
</protein>
<proteinExistence type="predicted"/>
<feature type="region of interest" description="Disordered" evidence="1">
    <location>
        <begin position="357"/>
        <end position="388"/>
    </location>
</feature>
<evidence type="ECO:0000313" key="3">
    <source>
        <dbReference type="Proteomes" id="UP000772434"/>
    </source>
</evidence>
<feature type="compositionally biased region" description="Polar residues" evidence="1">
    <location>
        <begin position="233"/>
        <end position="242"/>
    </location>
</feature>
<sequence>MANKPRRIYVVLGTSTTEKVPGLYTTMQWCKNGFRTPPLPIMIQTNSEAQANLIFNALQPWITNNHQLSPERLVNSLLGSSAFRRMTENVGSTPDGFFWVVVYGNRSGLYFDTEQALASVNAGGNWRRAFAFNNIADAFRSLMLGNSTPTGLVYDYDPHINAVAAEQIIQAVRNRTDQDNRPTVSEPSESIPSASSSGSASAPPYSSTAGTPTTPTTPRRNRAPSTTPITPRGNRTSEATFTQERHRSPVVIYSPSVSFSFNQESPIRGGKGKGKSAGWTGTPGLPTGFPIVIAVQWGRRYLRAAHWDPVDIEHVEELITVHDDPSDSLRVGSLPWGALKIRELILFTEIHGTSVLANKRTRKQRPDGGKPRKKRAVHEPHSDDNDED</sequence>
<name>A0A9P5TZM4_9AGAR</name>
<dbReference type="OrthoDB" id="3008359at2759"/>
<comment type="caution">
    <text evidence="2">The sequence shown here is derived from an EMBL/GenBank/DDBJ whole genome shotgun (WGS) entry which is preliminary data.</text>
</comment>